<dbReference type="AlphaFoldDB" id="A0A812W8I5"/>
<comment type="caution">
    <text evidence="1">The sequence shown here is derived from an EMBL/GenBank/DDBJ whole genome shotgun (WGS) entry which is preliminary data.</text>
</comment>
<proteinExistence type="predicted"/>
<evidence type="ECO:0000313" key="1">
    <source>
        <dbReference type="EMBL" id="CAE7675614.1"/>
    </source>
</evidence>
<gene>
    <name evidence="1" type="ORF">SPIL2461_LOCUS18720</name>
</gene>
<dbReference type="Pfam" id="PF13671">
    <property type="entry name" value="AAA_33"/>
    <property type="match status" value="1"/>
</dbReference>
<dbReference type="Gene3D" id="3.40.50.300">
    <property type="entry name" value="P-loop containing nucleotide triphosphate hydrolases"/>
    <property type="match status" value="1"/>
</dbReference>
<feature type="non-terminal residue" evidence="1">
    <location>
        <position position="243"/>
    </location>
</feature>
<dbReference type="OrthoDB" id="436134at2759"/>
<evidence type="ECO:0000313" key="2">
    <source>
        <dbReference type="Proteomes" id="UP000649617"/>
    </source>
</evidence>
<dbReference type="InterPro" id="IPR027417">
    <property type="entry name" value="P-loop_NTPase"/>
</dbReference>
<protein>
    <recommendedName>
        <fullName evidence="3">Zeta toxin domain-containing protein</fullName>
    </recommendedName>
</protein>
<accession>A0A812W8I5</accession>
<dbReference type="EMBL" id="CAJNIZ010044019">
    <property type="protein sequence ID" value="CAE7675614.1"/>
    <property type="molecule type" value="Genomic_DNA"/>
</dbReference>
<dbReference type="Proteomes" id="UP000649617">
    <property type="component" value="Unassembled WGS sequence"/>
</dbReference>
<dbReference type="SUPFAM" id="SSF52540">
    <property type="entry name" value="P-loop containing nucleoside triphosphate hydrolases"/>
    <property type="match status" value="1"/>
</dbReference>
<reference evidence="1" key="1">
    <citation type="submission" date="2021-02" db="EMBL/GenBank/DDBJ databases">
        <authorList>
            <person name="Dougan E. K."/>
            <person name="Rhodes N."/>
            <person name="Thang M."/>
            <person name="Chan C."/>
        </authorList>
    </citation>
    <scope>NUCLEOTIDE SEQUENCE</scope>
</reference>
<name>A0A812W8I5_SYMPI</name>
<evidence type="ECO:0008006" key="3">
    <source>
        <dbReference type="Google" id="ProtNLM"/>
    </source>
</evidence>
<feature type="non-terminal residue" evidence="1">
    <location>
        <position position="1"/>
    </location>
</feature>
<keyword evidence="2" id="KW-1185">Reference proteome</keyword>
<sequence length="243" mass="26681">AELCREDFLQQVVNAMLQSPCRCEGKALFVLGPSAAGKSTALSANLLEVPPGAMTVDGSVIRDTSQSWDKARSLAKAKGLAGFSDYFEGYFKPSMDKLKKKILDDAIRRAANLIIPDTGSNFAATKAKIQRLREAGYHLTFAAVFGDAEVLLSRGRARATEDGKQFTGRNWQKSVQAILDLQEYLELEGLIVQSGPILVMDNSTASMRVMSIAELKRYLEKAQAAPEMLTRRLGCCSGCWRFF</sequence>
<organism evidence="1 2">
    <name type="scientific">Symbiodinium pilosum</name>
    <name type="common">Dinoflagellate</name>
    <dbReference type="NCBI Taxonomy" id="2952"/>
    <lineage>
        <taxon>Eukaryota</taxon>
        <taxon>Sar</taxon>
        <taxon>Alveolata</taxon>
        <taxon>Dinophyceae</taxon>
        <taxon>Suessiales</taxon>
        <taxon>Symbiodiniaceae</taxon>
        <taxon>Symbiodinium</taxon>
    </lineage>
</organism>